<evidence type="ECO:0000259" key="1">
    <source>
        <dbReference type="Pfam" id="PF06452"/>
    </source>
</evidence>
<proteinExistence type="predicted"/>
<feature type="domain" description="Carbohydrate-binding" evidence="1">
    <location>
        <begin position="20"/>
        <end position="108"/>
    </location>
</feature>
<dbReference type="GO" id="GO:0004553">
    <property type="term" value="F:hydrolase activity, hydrolyzing O-glycosyl compounds"/>
    <property type="evidence" value="ECO:0007669"/>
    <property type="project" value="InterPro"/>
</dbReference>
<dbReference type="Gene3D" id="2.60.40.1190">
    <property type="match status" value="1"/>
</dbReference>
<dbReference type="PANTHER" id="PTHR35532:SF5">
    <property type="entry name" value="CARBOHYDRATE-BINDING DOMAIN-CONTAINING PROTEIN"/>
    <property type="match status" value="1"/>
</dbReference>
<dbReference type="GO" id="GO:0016052">
    <property type="term" value="P:carbohydrate catabolic process"/>
    <property type="evidence" value="ECO:0007669"/>
    <property type="project" value="InterPro"/>
</dbReference>
<organism evidence="2">
    <name type="scientific">marine metagenome</name>
    <dbReference type="NCBI Taxonomy" id="408172"/>
    <lineage>
        <taxon>unclassified sequences</taxon>
        <taxon>metagenomes</taxon>
        <taxon>ecological metagenomes</taxon>
    </lineage>
</organism>
<dbReference type="AlphaFoldDB" id="A0A382NQX3"/>
<dbReference type="Pfam" id="PF06452">
    <property type="entry name" value="CBM9_1"/>
    <property type="match status" value="1"/>
</dbReference>
<evidence type="ECO:0000313" key="2">
    <source>
        <dbReference type="EMBL" id="SVC62132.1"/>
    </source>
</evidence>
<dbReference type="PANTHER" id="PTHR35532">
    <property type="entry name" value="SIMILAR TO POLYHYDROXYALKANOATE DEPOLYMERASE"/>
    <property type="match status" value="1"/>
</dbReference>
<reference evidence="2" key="1">
    <citation type="submission" date="2018-05" db="EMBL/GenBank/DDBJ databases">
        <authorList>
            <person name="Lanie J.A."/>
            <person name="Ng W.-L."/>
            <person name="Kazmierczak K.M."/>
            <person name="Andrzejewski T.M."/>
            <person name="Davidsen T.M."/>
            <person name="Wayne K.J."/>
            <person name="Tettelin H."/>
            <person name="Glass J.I."/>
            <person name="Rusch D."/>
            <person name="Podicherti R."/>
            <person name="Tsui H.-C.T."/>
            <person name="Winkler M.E."/>
        </authorList>
    </citation>
    <scope>NUCLEOTIDE SEQUENCE</scope>
</reference>
<dbReference type="EMBL" id="UINC01101374">
    <property type="protein sequence ID" value="SVC62132.1"/>
    <property type="molecule type" value="Genomic_DNA"/>
</dbReference>
<dbReference type="SUPFAM" id="SSF49344">
    <property type="entry name" value="CBD9-like"/>
    <property type="match status" value="1"/>
</dbReference>
<dbReference type="InterPro" id="IPR010502">
    <property type="entry name" value="Carb-bd_dom_fam9"/>
</dbReference>
<protein>
    <recommendedName>
        <fullName evidence="1">Carbohydrate-binding domain-containing protein</fullName>
    </recommendedName>
</protein>
<dbReference type="GO" id="GO:0030246">
    <property type="term" value="F:carbohydrate binding"/>
    <property type="evidence" value="ECO:0007669"/>
    <property type="project" value="InterPro"/>
</dbReference>
<dbReference type="CDD" id="cd09620">
    <property type="entry name" value="CBM9_like_3"/>
    <property type="match status" value="1"/>
</dbReference>
<accession>A0A382NQX3</accession>
<feature type="non-terminal residue" evidence="2">
    <location>
        <position position="121"/>
    </location>
</feature>
<gene>
    <name evidence="2" type="ORF">METZ01_LOCUS314986</name>
</gene>
<sequence length="121" mass="14198">MGEIVPKKYVCYRSSEPLTVDGHLTEPAWKRAPWTPLFVDIEGDGRPLPRFGTRVMMLWDDDYFYFGADMEEPHVWGTLTKRDSVICQDNDFEIFVDPDGDGEHYMEFEINPLNTVWDLYL</sequence>
<name>A0A382NQX3_9ZZZZ</name>